<protein>
    <recommendedName>
        <fullName evidence="4">Chorismate mutase</fullName>
    </recommendedName>
</protein>
<dbReference type="GO" id="GO:0016765">
    <property type="term" value="F:transferase activity, transferring alkyl or aryl (other than methyl) groups"/>
    <property type="evidence" value="ECO:0007669"/>
    <property type="project" value="InterPro"/>
</dbReference>
<comment type="caution">
    <text evidence="2">The sequence shown here is derived from an EMBL/GenBank/DDBJ whole genome shotgun (WGS) entry which is preliminary data.</text>
</comment>
<sequence length="646" mass="70427">MTIKSNSPRDSRNPRDFNDPRNKPQERPERTERPERSEWASRRPERPEWSNRDRSERAPRPDWAARGEQRRPPRDRFENGDRPRPQRGSGLIAELRELDRDLIKMIARRSRMLTRLPNAGTSDHERELRTSWEENASAVSRDPKLIRQIFALLQEVEVAPADMEQPSAFNLAPARKALAVELPAPASDRLPRVRMVLAASGATECTLHGVPLNGPVMECLKGLNQVGARLRWEEDGRILCQGGEPVSGYNKSILDKVVHVGDDPFNLYLMLFQMVTRPARLKIIGESGLKFVDLAPIRHFLPLLGARLTSVVPGQEGLPARLESSAMLPSDVAVPAELPADALEALLVATAGWERDVTVDLSGHAEGRNIVSKVLPILQSAGIKASLTDTEDTLSLHVVPGKAQFSDELLPGINVVAAATLLAMPAFVGGSVKLSGRWEATGDARSGDAVKGLFSKLGVNLSVADGELSASFGEGIAEGEPLPSPNPVDDLTGLPSALLPLGLALSLIPAVRAKGGVMPKLPESVDKVLVESFLNQLGLSCEDGRLVSIEPSTTPWASPTVQWALALSLAAFLRPNIKLSNPGIVTNYLPVYWNIYNTLPTPSMTRKAQEEETAPAANSRPARRRVLASHTPESEMPDEIVYPDED</sequence>
<keyword evidence="3" id="KW-1185">Reference proteome</keyword>
<feature type="compositionally biased region" description="Basic and acidic residues" evidence="1">
    <location>
        <begin position="7"/>
        <end position="84"/>
    </location>
</feature>
<feature type="compositionally biased region" description="Acidic residues" evidence="1">
    <location>
        <begin position="635"/>
        <end position="646"/>
    </location>
</feature>
<feature type="region of interest" description="Disordered" evidence="1">
    <location>
        <begin position="605"/>
        <end position="646"/>
    </location>
</feature>
<organism evidence="2 3">
    <name type="scientific">Bilophila wadsworthia (strain 3_1_6)</name>
    <dbReference type="NCBI Taxonomy" id="563192"/>
    <lineage>
        <taxon>Bacteria</taxon>
        <taxon>Pseudomonadati</taxon>
        <taxon>Thermodesulfobacteriota</taxon>
        <taxon>Desulfovibrionia</taxon>
        <taxon>Desulfovibrionales</taxon>
        <taxon>Desulfovibrionaceae</taxon>
        <taxon>Bilophila</taxon>
    </lineage>
</organism>
<dbReference type="InterPro" id="IPR013792">
    <property type="entry name" value="RNA3'P_cycl/enolpyr_Trfase_a/b"/>
</dbReference>
<dbReference type="HOGENOM" id="CLU_031779_0_0_7"/>
<evidence type="ECO:0000256" key="1">
    <source>
        <dbReference type="SAM" id="MobiDB-lite"/>
    </source>
</evidence>
<dbReference type="eggNOG" id="COG0128">
    <property type="taxonomic scope" value="Bacteria"/>
</dbReference>
<dbReference type="GeneID" id="78085503"/>
<feature type="region of interest" description="Disordered" evidence="1">
    <location>
        <begin position="1"/>
        <end position="93"/>
    </location>
</feature>
<evidence type="ECO:0000313" key="3">
    <source>
        <dbReference type="Proteomes" id="UP000006034"/>
    </source>
</evidence>
<gene>
    <name evidence="2" type="ORF">HMPREF0179_02361</name>
</gene>
<name>E5Y846_BILW3</name>
<dbReference type="Proteomes" id="UP000006034">
    <property type="component" value="Unassembled WGS sequence"/>
</dbReference>
<reference evidence="2 3" key="1">
    <citation type="submission" date="2010-10" db="EMBL/GenBank/DDBJ databases">
        <authorList>
            <consortium name="The Broad Institute Genome Sequencing Platform"/>
            <person name="Ward D."/>
            <person name="Earl A."/>
            <person name="Feldgarden M."/>
            <person name="Young S.K."/>
            <person name="Gargeya S."/>
            <person name="Zeng Q."/>
            <person name="Alvarado L."/>
            <person name="Berlin A."/>
            <person name="Bochicchio J."/>
            <person name="Chapman S.B."/>
            <person name="Chen Z."/>
            <person name="Freedman E."/>
            <person name="Gellesch M."/>
            <person name="Goldberg J."/>
            <person name="Griggs A."/>
            <person name="Gujja S."/>
            <person name="Heilman E."/>
            <person name="Heiman D."/>
            <person name="Howarth C."/>
            <person name="Mehta T."/>
            <person name="Neiman D."/>
            <person name="Pearson M."/>
            <person name="Roberts A."/>
            <person name="Saif S."/>
            <person name="Shea T."/>
            <person name="Shenoy N."/>
            <person name="Sisk P."/>
            <person name="Stolte C."/>
            <person name="Sykes S."/>
            <person name="White J."/>
            <person name="Yandava C."/>
            <person name="Allen-Vercoe E."/>
            <person name="Sibley C."/>
            <person name="Ambrose C.E."/>
            <person name="Strauss J."/>
            <person name="Daigneault M."/>
            <person name="Haas B."/>
            <person name="Nusbaum C."/>
            <person name="Birren B."/>
        </authorList>
    </citation>
    <scope>NUCLEOTIDE SEQUENCE [LARGE SCALE GENOMIC DNA]</scope>
    <source>
        <strain evidence="2 3">3_1_6</strain>
    </source>
</reference>
<dbReference type="OrthoDB" id="5469219at2"/>
<dbReference type="STRING" id="563192.HMPREF0179_02361"/>
<dbReference type="RefSeq" id="WP_016360659.1">
    <property type="nucleotide sequence ID" value="NZ_KE150238.1"/>
</dbReference>
<dbReference type="Gene3D" id="3.65.10.10">
    <property type="entry name" value="Enolpyruvate transferase domain"/>
    <property type="match status" value="1"/>
</dbReference>
<reference evidence="2 3" key="2">
    <citation type="submission" date="2013-04" db="EMBL/GenBank/DDBJ databases">
        <title>The Genome Sequence of Bilophila wadsworthia 3_1_6.</title>
        <authorList>
            <consortium name="The Broad Institute Genomics Platform"/>
            <person name="Earl A."/>
            <person name="Ward D."/>
            <person name="Feldgarden M."/>
            <person name="Gevers D."/>
            <person name="Sibley C."/>
            <person name="Strauss J."/>
            <person name="Allen-Vercoe E."/>
            <person name="Walker B."/>
            <person name="Young S."/>
            <person name="Zeng Q."/>
            <person name="Gargeya S."/>
            <person name="Fitzgerald M."/>
            <person name="Haas B."/>
            <person name="Abouelleil A."/>
            <person name="Allen A.W."/>
            <person name="Alvarado L."/>
            <person name="Arachchi H.M."/>
            <person name="Berlin A.M."/>
            <person name="Chapman S.B."/>
            <person name="Gainer-Dewar J."/>
            <person name="Goldberg J."/>
            <person name="Griggs A."/>
            <person name="Gujja S."/>
            <person name="Hansen M."/>
            <person name="Howarth C."/>
            <person name="Imamovic A."/>
            <person name="Ireland A."/>
            <person name="Larimer J."/>
            <person name="McCowan C."/>
            <person name="Murphy C."/>
            <person name="Pearson M."/>
            <person name="Poon T.W."/>
            <person name="Priest M."/>
            <person name="Roberts A."/>
            <person name="Saif S."/>
            <person name="Shea T."/>
            <person name="Sisk P."/>
            <person name="Sykes S."/>
            <person name="Wortman J."/>
            <person name="Nusbaum C."/>
            <person name="Birren B."/>
        </authorList>
    </citation>
    <scope>NUCLEOTIDE SEQUENCE [LARGE SCALE GENOMIC DNA]</scope>
    <source>
        <strain evidence="2 3">3_1_6</strain>
    </source>
</reference>
<dbReference type="AlphaFoldDB" id="E5Y846"/>
<proteinExistence type="predicted"/>
<accession>E5Y846</accession>
<dbReference type="SUPFAM" id="SSF55205">
    <property type="entry name" value="EPT/RTPC-like"/>
    <property type="match status" value="1"/>
</dbReference>
<dbReference type="InterPro" id="IPR036968">
    <property type="entry name" value="Enolpyruvate_Tfrase_sf"/>
</dbReference>
<dbReference type="EMBL" id="ADCP02000001">
    <property type="protein sequence ID" value="EFV43828.2"/>
    <property type="molecule type" value="Genomic_DNA"/>
</dbReference>
<evidence type="ECO:0000313" key="2">
    <source>
        <dbReference type="EMBL" id="EFV43828.2"/>
    </source>
</evidence>
<evidence type="ECO:0008006" key="4">
    <source>
        <dbReference type="Google" id="ProtNLM"/>
    </source>
</evidence>